<dbReference type="EMBL" id="QGNW01000295">
    <property type="protein sequence ID" value="RVW78460.1"/>
    <property type="molecule type" value="Genomic_DNA"/>
</dbReference>
<comment type="caution">
    <text evidence="1">The sequence shown here is derived from an EMBL/GenBank/DDBJ whole genome shotgun (WGS) entry which is preliminary data.</text>
</comment>
<organism evidence="1 2">
    <name type="scientific">Vitis vinifera</name>
    <name type="common">Grape</name>
    <dbReference type="NCBI Taxonomy" id="29760"/>
    <lineage>
        <taxon>Eukaryota</taxon>
        <taxon>Viridiplantae</taxon>
        <taxon>Streptophyta</taxon>
        <taxon>Embryophyta</taxon>
        <taxon>Tracheophyta</taxon>
        <taxon>Spermatophyta</taxon>
        <taxon>Magnoliopsida</taxon>
        <taxon>eudicotyledons</taxon>
        <taxon>Gunneridae</taxon>
        <taxon>Pentapetalae</taxon>
        <taxon>rosids</taxon>
        <taxon>Vitales</taxon>
        <taxon>Vitaceae</taxon>
        <taxon>Viteae</taxon>
        <taxon>Vitis</taxon>
    </lineage>
</organism>
<gene>
    <name evidence="1" type="ORF">CK203_050489</name>
</gene>
<reference evidence="1 2" key="1">
    <citation type="journal article" date="2018" name="PLoS Genet.">
        <title>Population sequencing reveals clonal diversity and ancestral inbreeding in the grapevine cultivar Chardonnay.</title>
        <authorList>
            <person name="Roach M.J."/>
            <person name="Johnson D.L."/>
            <person name="Bohlmann J."/>
            <person name="van Vuuren H.J."/>
            <person name="Jones S.J."/>
            <person name="Pretorius I.S."/>
            <person name="Schmidt S.A."/>
            <person name="Borneman A.R."/>
        </authorList>
    </citation>
    <scope>NUCLEOTIDE SEQUENCE [LARGE SCALE GENOMIC DNA]</scope>
    <source>
        <strain evidence="2">cv. Chardonnay</strain>
        <tissue evidence="1">Leaf</tissue>
    </source>
</reference>
<protein>
    <submittedName>
        <fullName evidence="1">Uncharacterized protein</fullName>
    </submittedName>
</protein>
<evidence type="ECO:0000313" key="2">
    <source>
        <dbReference type="Proteomes" id="UP000288805"/>
    </source>
</evidence>
<name>A0A438H1K9_VITVI</name>
<sequence>MYRGESSGFETDDRRVCFIIHPRWRGKIAEIIDSLQRGINIDGSEEFTPRIARHVVGRFMDRFLPSDSRGRNHSEGRDQLIAVFTVRYALSQALRKLIEAGLLTALTPRAPPQPVPLSSGQICTVHTIKGLDMRLIAISSRGGISTDGHCRATDFPALQCLDAFCFDSNVDEVQAPYVDDVHTSDVQYVIRGGRCTHRDALIRALSHIRVETTTTLKGLIHMVTVGRATCIVFSDEDLLPEGLGHTCPIYISVGCLGRQVPSVLLDNNSTLNVCPLAIAIAIGYAPSDFGPST</sequence>
<dbReference type="Proteomes" id="UP000288805">
    <property type="component" value="Unassembled WGS sequence"/>
</dbReference>
<evidence type="ECO:0000313" key="1">
    <source>
        <dbReference type="EMBL" id="RVW78460.1"/>
    </source>
</evidence>
<dbReference type="AlphaFoldDB" id="A0A438H1K9"/>
<proteinExistence type="predicted"/>
<accession>A0A438H1K9</accession>